<dbReference type="SUPFAM" id="SSF48264">
    <property type="entry name" value="Cytochrome P450"/>
    <property type="match status" value="1"/>
</dbReference>
<dbReference type="EC" id="1.14.14.1" evidence="5"/>
<evidence type="ECO:0000313" key="17">
    <source>
        <dbReference type="EMBL" id="CAK1550588.1"/>
    </source>
</evidence>
<keyword evidence="6 15" id="KW-0349">Heme</keyword>
<evidence type="ECO:0000256" key="14">
    <source>
        <dbReference type="ARBA" id="ARBA00047827"/>
    </source>
</evidence>
<dbReference type="GO" id="GO:0016712">
    <property type="term" value="F:oxidoreductase activity, acting on paired donors, with incorporation or reduction of molecular oxygen, reduced flavin or flavoprotein as one donor, and incorporation of one atom of oxygen"/>
    <property type="evidence" value="ECO:0007669"/>
    <property type="project" value="UniProtKB-EC"/>
</dbReference>
<protein>
    <recommendedName>
        <fullName evidence="5">unspecific monooxygenase</fullName>
        <ecNumber evidence="5">1.14.14.1</ecNumber>
    </recommendedName>
</protein>
<keyword evidence="12 16" id="KW-0503">Monooxygenase</keyword>
<evidence type="ECO:0000256" key="7">
    <source>
        <dbReference type="ARBA" id="ARBA00022723"/>
    </source>
</evidence>
<dbReference type="PRINTS" id="PR00385">
    <property type="entry name" value="P450"/>
</dbReference>
<dbReference type="InterPro" id="IPR017972">
    <property type="entry name" value="Cyt_P450_CS"/>
</dbReference>
<evidence type="ECO:0000256" key="3">
    <source>
        <dbReference type="ARBA" id="ARBA00004406"/>
    </source>
</evidence>
<comment type="subcellular location">
    <subcellularLocation>
        <location evidence="3">Endoplasmic reticulum membrane</location>
        <topology evidence="3">Peripheral membrane protein</topology>
    </subcellularLocation>
    <subcellularLocation>
        <location evidence="2">Microsome membrane</location>
        <topology evidence="2">Peripheral membrane protein</topology>
    </subcellularLocation>
</comment>
<evidence type="ECO:0000256" key="4">
    <source>
        <dbReference type="ARBA" id="ARBA00010617"/>
    </source>
</evidence>
<keyword evidence="18" id="KW-1185">Reference proteome</keyword>
<proteinExistence type="inferred from homology"/>
<evidence type="ECO:0000256" key="11">
    <source>
        <dbReference type="ARBA" id="ARBA00023004"/>
    </source>
</evidence>
<comment type="cofactor">
    <cofactor evidence="1 15">
        <name>heme</name>
        <dbReference type="ChEBI" id="CHEBI:30413"/>
    </cofactor>
</comment>
<evidence type="ECO:0000256" key="5">
    <source>
        <dbReference type="ARBA" id="ARBA00012109"/>
    </source>
</evidence>
<accession>A0AAV1JN04</accession>
<evidence type="ECO:0000313" key="18">
    <source>
        <dbReference type="Proteomes" id="UP001497472"/>
    </source>
</evidence>
<evidence type="ECO:0000256" key="1">
    <source>
        <dbReference type="ARBA" id="ARBA00001971"/>
    </source>
</evidence>
<evidence type="ECO:0000256" key="10">
    <source>
        <dbReference type="ARBA" id="ARBA00023002"/>
    </source>
</evidence>
<keyword evidence="9" id="KW-0492">Microsome</keyword>
<name>A0AAV1JN04_9NEOP</name>
<dbReference type="PROSITE" id="PS00086">
    <property type="entry name" value="CYTOCHROME_P450"/>
    <property type="match status" value="1"/>
</dbReference>
<dbReference type="Proteomes" id="UP001497472">
    <property type="component" value="Unassembled WGS sequence"/>
</dbReference>
<dbReference type="PANTHER" id="PTHR24292:SF54">
    <property type="entry name" value="CYP9F3-RELATED"/>
    <property type="match status" value="1"/>
</dbReference>
<dbReference type="InterPro" id="IPR050476">
    <property type="entry name" value="Insect_CytP450_Detox"/>
</dbReference>
<keyword evidence="11 15" id="KW-0408">Iron</keyword>
<sequence>MTAEEVYLKYPDEKVVGFFRGSQPELVIRDPEFMKRILVTHFHNFHGRGLLPNPTFVEPLLKNLFFADGDIWKLLRQRFSLAFSTGKVKAMFSFITERAEKLQMLTEEVAQLESYDARELMARYTTDFIGACGFGIDMDTLNDEKSIFRQIGQRIFKRTPYDAIRAVLKYTFPDLCKNITLLTPELETSMNYLVNSVLQQRNNESTGRNDFIDLMIELRKQGKIVTESMTERNADGTPKMIELDFSNPLLVSQVFLFFGAGFETSSTASSHTLHQLAYNKKYQRKVQEELDGILKKYDNKITYDAVIEMNYLEKAFYESLRMYPPVAYLIRQCSSKYTFPEIDLTIDEGVRVVMPIKAMFNDEKYFKNAHLYNPDRFATLKDMKNNLFIPFGDGPRTCVAARLGLMQSLAGLAAVLHKFDVEPSSKSIFRPTPDPTGTVSENFVDGLPLKFTKRKQST</sequence>
<evidence type="ECO:0000256" key="6">
    <source>
        <dbReference type="ARBA" id="ARBA00022617"/>
    </source>
</evidence>
<organism evidence="17 18">
    <name type="scientific">Leptosia nina</name>
    <dbReference type="NCBI Taxonomy" id="320188"/>
    <lineage>
        <taxon>Eukaryota</taxon>
        <taxon>Metazoa</taxon>
        <taxon>Ecdysozoa</taxon>
        <taxon>Arthropoda</taxon>
        <taxon>Hexapoda</taxon>
        <taxon>Insecta</taxon>
        <taxon>Pterygota</taxon>
        <taxon>Neoptera</taxon>
        <taxon>Endopterygota</taxon>
        <taxon>Lepidoptera</taxon>
        <taxon>Glossata</taxon>
        <taxon>Ditrysia</taxon>
        <taxon>Papilionoidea</taxon>
        <taxon>Pieridae</taxon>
        <taxon>Pierinae</taxon>
        <taxon>Leptosia</taxon>
    </lineage>
</organism>
<dbReference type="Gene3D" id="1.10.630.10">
    <property type="entry name" value="Cytochrome P450"/>
    <property type="match status" value="1"/>
</dbReference>
<comment type="catalytic activity">
    <reaction evidence="14">
        <text>an organic molecule + reduced [NADPH--hemoprotein reductase] + O2 = an alcohol + oxidized [NADPH--hemoprotein reductase] + H2O + H(+)</text>
        <dbReference type="Rhea" id="RHEA:17149"/>
        <dbReference type="Rhea" id="RHEA-COMP:11964"/>
        <dbReference type="Rhea" id="RHEA-COMP:11965"/>
        <dbReference type="ChEBI" id="CHEBI:15377"/>
        <dbReference type="ChEBI" id="CHEBI:15378"/>
        <dbReference type="ChEBI" id="CHEBI:15379"/>
        <dbReference type="ChEBI" id="CHEBI:30879"/>
        <dbReference type="ChEBI" id="CHEBI:57618"/>
        <dbReference type="ChEBI" id="CHEBI:58210"/>
        <dbReference type="ChEBI" id="CHEBI:142491"/>
        <dbReference type="EC" id="1.14.14.1"/>
    </reaction>
</comment>
<evidence type="ECO:0000256" key="15">
    <source>
        <dbReference type="PIRSR" id="PIRSR602401-1"/>
    </source>
</evidence>
<evidence type="ECO:0000256" key="8">
    <source>
        <dbReference type="ARBA" id="ARBA00022824"/>
    </source>
</evidence>
<evidence type="ECO:0000256" key="16">
    <source>
        <dbReference type="RuleBase" id="RU000461"/>
    </source>
</evidence>
<evidence type="ECO:0000256" key="2">
    <source>
        <dbReference type="ARBA" id="ARBA00004174"/>
    </source>
</evidence>
<evidence type="ECO:0000256" key="12">
    <source>
        <dbReference type="ARBA" id="ARBA00023033"/>
    </source>
</evidence>
<keyword evidence="8" id="KW-0256">Endoplasmic reticulum</keyword>
<keyword evidence="7 15" id="KW-0479">Metal-binding</keyword>
<dbReference type="PANTHER" id="PTHR24292">
    <property type="entry name" value="CYTOCHROME P450"/>
    <property type="match status" value="1"/>
</dbReference>
<keyword evidence="13" id="KW-0472">Membrane</keyword>
<reference evidence="17 18" key="1">
    <citation type="submission" date="2023-11" db="EMBL/GenBank/DDBJ databases">
        <authorList>
            <person name="Okamura Y."/>
        </authorList>
    </citation>
    <scope>NUCLEOTIDE SEQUENCE [LARGE SCALE GENOMIC DNA]</scope>
</reference>
<dbReference type="GO" id="GO:0005789">
    <property type="term" value="C:endoplasmic reticulum membrane"/>
    <property type="evidence" value="ECO:0007669"/>
    <property type="project" value="UniProtKB-SubCell"/>
</dbReference>
<dbReference type="EMBL" id="CAVLEF010000083">
    <property type="protein sequence ID" value="CAK1550588.1"/>
    <property type="molecule type" value="Genomic_DNA"/>
</dbReference>
<evidence type="ECO:0000256" key="9">
    <source>
        <dbReference type="ARBA" id="ARBA00022848"/>
    </source>
</evidence>
<evidence type="ECO:0000256" key="13">
    <source>
        <dbReference type="ARBA" id="ARBA00023136"/>
    </source>
</evidence>
<dbReference type="InterPro" id="IPR036396">
    <property type="entry name" value="Cyt_P450_sf"/>
</dbReference>
<dbReference type="InterPro" id="IPR001128">
    <property type="entry name" value="Cyt_P450"/>
</dbReference>
<dbReference type="GO" id="GO:0005506">
    <property type="term" value="F:iron ion binding"/>
    <property type="evidence" value="ECO:0007669"/>
    <property type="project" value="InterPro"/>
</dbReference>
<dbReference type="InterPro" id="IPR002401">
    <property type="entry name" value="Cyt_P450_E_grp-I"/>
</dbReference>
<keyword evidence="10 16" id="KW-0560">Oxidoreductase</keyword>
<comment type="similarity">
    <text evidence="4 16">Belongs to the cytochrome P450 family.</text>
</comment>
<gene>
    <name evidence="17" type="ORF">LNINA_LOCUS9806</name>
</gene>
<dbReference type="PRINTS" id="PR00463">
    <property type="entry name" value="EP450I"/>
</dbReference>
<dbReference type="CDD" id="cd11056">
    <property type="entry name" value="CYP6-like"/>
    <property type="match status" value="1"/>
</dbReference>
<comment type="caution">
    <text evidence="17">The sequence shown here is derived from an EMBL/GenBank/DDBJ whole genome shotgun (WGS) entry which is preliminary data.</text>
</comment>
<dbReference type="GO" id="GO:0020037">
    <property type="term" value="F:heme binding"/>
    <property type="evidence" value="ECO:0007669"/>
    <property type="project" value="InterPro"/>
</dbReference>
<dbReference type="Pfam" id="PF00067">
    <property type="entry name" value="p450"/>
    <property type="match status" value="1"/>
</dbReference>
<feature type="binding site" description="axial binding residue" evidence="15">
    <location>
        <position position="398"/>
    </location>
    <ligand>
        <name>heme</name>
        <dbReference type="ChEBI" id="CHEBI:30413"/>
    </ligand>
    <ligandPart>
        <name>Fe</name>
        <dbReference type="ChEBI" id="CHEBI:18248"/>
    </ligandPart>
</feature>
<dbReference type="AlphaFoldDB" id="A0AAV1JN04"/>